<evidence type="ECO:0000313" key="5">
    <source>
        <dbReference type="Proteomes" id="UP001443914"/>
    </source>
</evidence>
<dbReference type="SUPFAM" id="SSF57756">
    <property type="entry name" value="Retrovirus zinc finger-like domains"/>
    <property type="match status" value="1"/>
</dbReference>
<feature type="domain" description="Retrovirus-related Pol polyprotein from transposon TNT 1-94-like beta-barrel" evidence="3">
    <location>
        <begin position="322"/>
        <end position="370"/>
    </location>
</feature>
<dbReference type="PANTHER" id="PTHR37610">
    <property type="entry name" value="CCHC-TYPE DOMAIN-CONTAINING PROTEIN"/>
    <property type="match status" value="1"/>
</dbReference>
<dbReference type="Gene3D" id="3.30.420.10">
    <property type="entry name" value="Ribonuclease H-like superfamily/Ribonuclease H"/>
    <property type="match status" value="1"/>
</dbReference>
<evidence type="ECO:0000259" key="2">
    <source>
        <dbReference type="Pfam" id="PF14244"/>
    </source>
</evidence>
<dbReference type="PANTHER" id="PTHR37610:SF6">
    <property type="entry name" value="GAG-POLYPEPTIDE OF LTR COPIA-TYPE-RELATED"/>
    <property type="match status" value="1"/>
</dbReference>
<evidence type="ECO:0000259" key="3">
    <source>
        <dbReference type="Pfam" id="PF22936"/>
    </source>
</evidence>
<dbReference type="InterPro" id="IPR054722">
    <property type="entry name" value="PolX-like_BBD"/>
</dbReference>
<evidence type="ECO:0000259" key="1">
    <source>
        <dbReference type="Pfam" id="PF03732"/>
    </source>
</evidence>
<dbReference type="GO" id="GO:0008270">
    <property type="term" value="F:zinc ion binding"/>
    <property type="evidence" value="ECO:0007669"/>
    <property type="project" value="InterPro"/>
</dbReference>
<keyword evidence="5" id="KW-1185">Reference proteome</keyword>
<feature type="domain" description="Retrotransposon gag" evidence="1">
    <location>
        <begin position="71"/>
        <end position="168"/>
    </location>
</feature>
<organism evidence="4 5">
    <name type="scientific">Saponaria officinalis</name>
    <name type="common">Common soapwort</name>
    <name type="synonym">Lychnis saponaria</name>
    <dbReference type="NCBI Taxonomy" id="3572"/>
    <lineage>
        <taxon>Eukaryota</taxon>
        <taxon>Viridiplantae</taxon>
        <taxon>Streptophyta</taxon>
        <taxon>Embryophyta</taxon>
        <taxon>Tracheophyta</taxon>
        <taxon>Spermatophyta</taxon>
        <taxon>Magnoliopsida</taxon>
        <taxon>eudicotyledons</taxon>
        <taxon>Gunneridae</taxon>
        <taxon>Pentapetalae</taxon>
        <taxon>Caryophyllales</taxon>
        <taxon>Caryophyllaceae</taxon>
        <taxon>Caryophylleae</taxon>
        <taxon>Saponaria</taxon>
    </lineage>
</organism>
<feature type="domain" description="Retrotransposon Copia-like N-terminal" evidence="2">
    <location>
        <begin position="1"/>
        <end position="41"/>
    </location>
</feature>
<dbReference type="Pfam" id="PF14244">
    <property type="entry name" value="Retrotran_gag_3"/>
    <property type="match status" value="1"/>
</dbReference>
<dbReference type="InterPro" id="IPR029472">
    <property type="entry name" value="Copia-like_N"/>
</dbReference>
<dbReference type="InterPro" id="IPR005162">
    <property type="entry name" value="Retrotrans_gag_dom"/>
</dbReference>
<dbReference type="InterPro" id="IPR036397">
    <property type="entry name" value="RNaseH_sf"/>
</dbReference>
<dbReference type="InterPro" id="IPR036875">
    <property type="entry name" value="Znf_CCHC_sf"/>
</dbReference>
<accession>A0AAW1H0Y3</accession>
<proteinExistence type="predicted"/>
<dbReference type="Pfam" id="PF03732">
    <property type="entry name" value="Retrotrans_gag"/>
    <property type="match status" value="1"/>
</dbReference>
<dbReference type="InterPro" id="IPR012337">
    <property type="entry name" value="RNaseH-like_sf"/>
</dbReference>
<sequence>MKLVSHIFEGSGYGNWKRSMFIALSAKNKLGFIDGTQVQPPTDSATSKQWQRCNDMVFSWLINALSSEIADSVLYCQSAHDVWVELEDRFGKSNGAQLYAVHKKLNDFNQGNDRITTYFTKLKSIWDEIASMGMNPSCSCTCTCGSKQKQTKYIEDQKIVQFLMGLNDSYTAIRGTILMQNPLPKISTVYNNLVQEERQRDIHNVTQFQMDSASFYAQNNRTRPAYSGKPFSTNPLKCKFCKKQGHTIDKCYKLQNRGKRFDGHVQTDNSGSILGIYDADHHNQHVQNVQNPSQTDQFTHLSANFAGNSFSSISSDFLQNSWIIDSGATDHMCANKSLFSSLMQIPKPYTISLPNGQYVTINSVGTVVVSPEITLVNHNRLGHLPLYKLKLLDVCNAFPNNENELNSCSICAKSRQYRLSFPKSSTTSSTAFELVHIDVWGPYPTPTYNGYKYFLTIVDDFTRVSWTHLMSQKSNAFPLIKQFIALSKLSFQNTLRLFAQTMLLNLVLTTLPLNFC</sequence>
<reference evidence="4" key="1">
    <citation type="submission" date="2024-03" db="EMBL/GenBank/DDBJ databases">
        <title>WGS assembly of Saponaria officinalis var. Norfolk2.</title>
        <authorList>
            <person name="Jenkins J."/>
            <person name="Shu S."/>
            <person name="Grimwood J."/>
            <person name="Barry K."/>
            <person name="Goodstein D."/>
            <person name="Schmutz J."/>
            <person name="Leebens-Mack J."/>
            <person name="Osbourn A."/>
        </authorList>
    </citation>
    <scope>NUCLEOTIDE SEQUENCE [LARGE SCALE GENOMIC DNA]</scope>
    <source>
        <strain evidence="4">JIC</strain>
    </source>
</reference>
<dbReference type="EMBL" id="JBDFQZ010000013">
    <property type="protein sequence ID" value="KAK9669742.1"/>
    <property type="molecule type" value="Genomic_DNA"/>
</dbReference>
<dbReference type="Pfam" id="PF22936">
    <property type="entry name" value="Pol_BBD"/>
    <property type="match status" value="1"/>
</dbReference>
<evidence type="ECO:0000313" key="4">
    <source>
        <dbReference type="EMBL" id="KAK9669742.1"/>
    </source>
</evidence>
<comment type="caution">
    <text evidence="4">The sequence shown here is derived from an EMBL/GenBank/DDBJ whole genome shotgun (WGS) entry which is preliminary data.</text>
</comment>
<dbReference type="Proteomes" id="UP001443914">
    <property type="component" value="Unassembled WGS sequence"/>
</dbReference>
<protein>
    <submittedName>
        <fullName evidence="4">Uncharacterized protein</fullName>
    </submittedName>
</protein>
<gene>
    <name evidence="4" type="ORF">RND81_13G151400</name>
</gene>
<name>A0AAW1H0Y3_SAPOF</name>
<dbReference type="AlphaFoldDB" id="A0AAW1H0Y3"/>
<dbReference type="SUPFAM" id="SSF53098">
    <property type="entry name" value="Ribonuclease H-like"/>
    <property type="match status" value="1"/>
</dbReference>
<dbReference type="GO" id="GO:0003676">
    <property type="term" value="F:nucleic acid binding"/>
    <property type="evidence" value="ECO:0007669"/>
    <property type="project" value="InterPro"/>
</dbReference>